<protein>
    <submittedName>
        <fullName evidence="1">Uncharacterized protein</fullName>
    </submittedName>
</protein>
<dbReference type="GeneID" id="80908274"/>
<evidence type="ECO:0000313" key="2">
    <source>
        <dbReference type="Proteomes" id="UP001140513"/>
    </source>
</evidence>
<dbReference type="OrthoDB" id="3796140at2759"/>
<evidence type="ECO:0000313" key="1">
    <source>
        <dbReference type="EMBL" id="KAJ4356708.1"/>
    </source>
</evidence>
<accession>A0A9W9CDJ4</accession>
<name>A0A9W9CDJ4_9PLEO</name>
<organism evidence="1 2">
    <name type="scientific">Didymosphaeria variabile</name>
    <dbReference type="NCBI Taxonomy" id="1932322"/>
    <lineage>
        <taxon>Eukaryota</taxon>
        <taxon>Fungi</taxon>
        <taxon>Dikarya</taxon>
        <taxon>Ascomycota</taxon>
        <taxon>Pezizomycotina</taxon>
        <taxon>Dothideomycetes</taxon>
        <taxon>Pleosporomycetidae</taxon>
        <taxon>Pleosporales</taxon>
        <taxon>Massarineae</taxon>
        <taxon>Didymosphaeriaceae</taxon>
        <taxon>Didymosphaeria</taxon>
    </lineage>
</organism>
<keyword evidence="2" id="KW-1185">Reference proteome</keyword>
<dbReference type="AlphaFoldDB" id="A0A9W9CDJ4"/>
<proteinExistence type="predicted"/>
<comment type="caution">
    <text evidence="1">The sequence shown here is derived from an EMBL/GenBank/DDBJ whole genome shotgun (WGS) entry which is preliminary data.</text>
</comment>
<dbReference type="EMBL" id="JAPEUX010000003">
    <property type="protein sequence ID" value="KAJ4356708.1"/>
    <property type="molecule type" value="Genomic_DNA"/>
</dbReference>
<sequence>MLVQGEYLIKRGKNYKKNLRHNRACKRKALKQRTPHVEIAYKPYICRTLRKTPRKALRKATDAKYIHPWIRHNTAYRLQECVPPTASLLGLPREIRQSILHLCSSFDEDVEKTLSRKSKHEATWRTLCTRIGELCCVTPVLRMDMEYVGAQWKKQLMEEDKVREDQLAVQRSRLHPAVRAFLNRSTAPTGVVEVKRGRKESKSRPPKCWCCEGRHPTGGKERSRVFWEEGGNEKRKILFDD</sequence>
<dbReference type="Proteomes" id="UP001140513">
    <property type="component" value="Unassembled WGS sequence"/>
</dbReference>
<gene>
    <name evidence="1" type="ORF">N0V89_004744</name>
</gene>
<dbReference type="RefSeq" id="XP_056073834.1">
    <property type="nucleotide sequence ID" value="XM_056213526.1"/>
</dbReference>
<reference evidence="1" key="1">
    <citation type="submission" date="2022-10" db="EMBL/GenBank/DDBJ databases">
        <title>Tapping the CABI collections for fungal endophytes: first genome assemblies for Collariella, Neodidymelliopsis, Ascochyta clinopodiicola, Didymella pomorum, Didymosphaeria variabile, Neocosmospora piperis and Neocucurbitaria cava.</title>
        <authorList>
            <person name="Hill R."/>
        </authorList>
    </citation>
    <scope>NUCLEOTIDE SEQUENCE</scope>
    <source>
        <strain evidence="1">IMI 356815</strain>
    </source>
</reference>